<evidence type="ECO:0000259" key="9">
    <source>
        <dbReference type="PROSITE" id="PS50865"/>
    </source>
</evidence>
<feature type="compositionally biased region" description="Basic residues" evidence="6">
    <location>
        <begin position="756"/>
        <end position="772"/>
    </location>
</feature>
<dbReference type="Gene3D" id="6.10.140.2220">
    <property type="match status" value="1"/>
</dbReference>
<feature type="coiled-coil region" evidence="5">
    <location>
        <begin position="605"/>
        <end position="639"/>
    </location>
</feature>
<dbReference type="InterPro" id="IPR002893">
    <property type="entry name" value="Znf_MYND"/>
</dbReference>
<gene>
    <name evidence="10" type="ORF">FH972_024150</name>
</gene>
<keyword evidence="3" id="KW-0862">Zinc</keyword>
<dbReference type="Pfam" id="PF00856">
    <property type="entry name" value="SET"/>
    <property type="match status" value="1"/>
</dbReference>
<feature type="compositionally biased region" description="Acidic residues" evidence="6">
    <location>
        <begin position="778"/>
        <end position="791"/>
    </location>
</feature>
<keyword evidence="7" id="KW-0472">Membrane</keyword>
<comment type="caution">
    <text evidence="10">The sequence shown here is derived from an EMBL/GenBank/DDBJ whole genome shotgun (WGS) entry which is preliminary data.</text>
</comment>
<feature type="transmembrane region" description="Helical" evidence="7">
    <location>
        <begin position="540"/>
        <end position="560"/>
    </location>
</feature>
<evidence type="ECO:0000313" key="11">
    <source>
        <dbReference type="Proteomes" id="UP000327013"/>
    </source>
</evidence>
<evidence type="ECO:0000259" key="8">
    <source>
        <dbReference type="PROSITE" id="PS50280"/>
    </source>
</evidence>
<dbReference type="Pfam" id="PF01753">
    <property type="entry name" value="zf-MYND"/>
    <property type="match status" value="1"/>
</dbReference>
<dbReference type="InterPro" id="IPR001214">
    <property type="entry name" value="SET_dom"/>
</dbReference>
<dbReference type="PROSITE" id="PS50865">
    <property type="entry name" value="ZF_MYND_2"/>
    <property type="match status" value="1"/>
</dbReference>
<keyword evidence="5" id="KW-0175">Coiled coil</keyword>
<dbReference type="Proteomes" id="UP000327013">
    <property type="component" value="Unassembled WGS sequence"/>
</dbReference>
<evidence type="ECO:0000256" key="5">
    <source>
        <dbReference type="SAM" id="Coils"/>
    </source>
</evidence>
<dbReference type="Gene3D" id="1.10.220.160">
    <property type="match status" value="1"/>
</dbReference>
<dbReference type="AlphaFoldDB" id="A0A5N6KXW7"/>
<feature type="compositionally biased region" description="Basic residues" evidence="6">
    <location>
        <begin position="799"/>
        <end position="809"/>
    </location>
</feature>
<keyword evidence="7" id="KW-1133">Transmembrane helix</keyword>
<accession>A0A5N6KXW7</accession>
<name>A0A5N6KXW7_9ROSI</name>
<dbReference type="GO" id="GO:0005634">
    <property type="term" value="C:nucleus"/>
    <property type="evidence" value="ECO:0007669"/>
    <property type="project" value="TreeGrafter"/>
</dbReference>
<dbReference type="OrthoDB" id="5945798at2759"/>
<evidence type="ECO:0000256" key="6">
    <source>
        <dbReference type="SAM" id="MobiDB-lite"/>
    </source>
</evidence>
<evidence type="ECO:0000256" key="7">
    <source>
        <dbReference type="SAM" id="Phobius"/>
    </source>
</evidence>
<organism evidence="10 11">
    <name type="scientific">Carpinus fangiana</name>
    <dbReference type="NCBI Taxonomy" id="176857"/>
    <lineage>
        <taxon>Eukaryota</taxon>
        <taxon>Viridiplantae</taxon>
        <taxon>Streptophyta</taxon>
        <taxon>Embryophyta</taxon>
        <taxon>Tracheophyta</taxon>
        <taxon>Spermatophyta</taxon>
        <taxon>Magnoliopsida</taxon>
        <taxon>eudicotyledons</taxon>
        <taxon>Gunneridae</taxon>
        <taxon>Pentapetalae</taxon>
        <taxon>rosids</taxon>
        <taxon>fabids</taxon>
        <taxon>Fagales</taxon>
        <taxon>Betulaceae</taxon>
        <taxon>Carpinus</taxon>
    </lineage>
</organism>
<feature type="domain" description="MYND-type" evidence="9">
    <location>
        <begin position="54"/>
        <end position="110"/>
    </location>
</feature>
<dbReference type="EMBL" id="VIBQ01000016">
    <property type="protein sequence ID" value="KAB8356568.1"/>
    <property type="molecule type" value="Genomic_DNA"/>
</dbReference>
<evidence type="ECO:0000256" key="3">
    <source>
        <dbReference type="ARBA" id="ARBA00022833"/>
    </source>
</evidence>
<reference evidence="10 11" key="1">
    <citation type="submission" date="2019-06" db="EMBL/GenBank/DDBJ databases">
        <title>A chromosomal-level reference genome of Carpinus fangiana (Coryloideae, Betulaceae).</title>
        <authorList>
            <person name="Yang X."/>
            <person name="Wang Z."/>
            <person name="Zhang L."/>
            <person name="Hao G."/>
            <person name="Liu J."/>
            <person name="Yang Y."/>
        </authorList>
    </citation>
    <scope>NUCLEOTIDE SEQUENCE [LARGE SCALE GENOMIC DNA]</scope>
    <source>
        <strain evidence="10">Cfa_2016G</strain>
        <tissue evidence="10">Leaf</tissue>
    </source>
</reference>
<protein>
    <recommendedName>
        <fullName evidence="12">MYND-type domain-containing protein</fullName>
    </recommendedName>
</protein>
<evidence type="ECO:0000256" key="1">
    <source>
        <dbReference type="ARBA" id="ARBA00022723"/>
    </source>
</evidence>
<keyword evidence="1" id="KW-0479">Metal-binding</keyword>
<feature type="domain" description="SET" evidence="8">
    <location>
        <begin position="5"/>
        <end position="260"/>
    </location>
</feature>
<evidence type="ECO:0000256" key="4">
    <source>
        <dbReference type="PROSITE-ProRule" id="PRU00134"/>
    </source>
</evidence>
<evidence type="ECO:0000313" key="10">
    <source>
        <dbReference type="EMBL" id="KAB8356568.1"/>
    </source>
</evidence>
<keyword evidence="11" id="KW-1185">Reference proteome</keyword>
<feature type="region of interest" description="Disordered" evidence="6">
    <location>
        <begin position="721"/>
        <end position="847"/>
    </location>
</feature>
<dbReference type="GO" id="GO:0008270">
    <property type="term" value="F:zinc ion binding"/>
    <property type="evidence" value="ECO:0007669"/>
    <property type="project" value="UniProtKB-KW"/>
</dbReference>
<dbReference type="InterPro" id="IPR050869">
    <property type="entry name" value="H3K4_H4K5_MeTrfase"/>
</dbReference>
<proteinExistence type="predicted"/>
<sequence>MEKMQTVCRVGTHADTSIGRALFATRNISAGTAALTIDKPLITALDTAQVHATCANCFTWTANSSINDRGAGQSQASQPVVKACTGCQTLRYCSRKCQAESWKRGHKKVCPLFGRLREKGTLPNAARAVLDMLQILPPGFSAWGAADNPFREMRSHRESILANGGDRAQQLLVLSTGVHSYSGTAVGLEVVQHLFALVYTNSLTLYTSTFDALGIVLDPQAAAANHSCDANTAVVFGGQKLEFRALRGIGEGEEITISYVDGTDPAGRRQRLLKERFYFDCQCVKCLKAKEISINSDQQEVEDYGYSVLDKAGKQDRGELLPRLLKAMELCLATPVWEQHATRQPLPALRQEIFTSLLLTEQWVEAFKMGLKIYFQVHPEIYGETSWHPTRVVHKWTLACLALQLASLNDQPDGQALSRGASSNAERLHSIDDGGFWGTVIIGLLTEVLDNVRLSHGEESSFAKIVKLKMAEVAVDVTRGDQGKLGEVKAMMGEVISRSCTGCISGFCLHCTSATEVILQTIAAPESFRLANIYRGRQSLFFGITFVCYFFIAGIVCFSYRSRRVNADRPQGPTETASADSGTNNIPSALRSKFQTVHTHLYNYCRGLYEDNNKLESELVTLQDELAILRRELNTSQTARRTDNEAATLAIKTNFLLNEDIRRLRLQLIMAPNGKTYSEEFVTALIASFMARDGKTVIDNKALAKFATMLGDDITATAAEHRTRNMKKRAQQILEQSRDGGGRGVRTPTSTPSATPKKRSASGKKKTAGKKQKKDDFVAEDEEEVDYEETPSPEPMPSKRMKRGSGKRSKKEDSGGGGGVVGTEEDGGGVEDEEDGAGGGEGGQGCGDGRFEVCEGGVVESGRGVGCWSWGRCGLGDVGCWAADGEGGVWAGYWGGLRGGRWGGLRGGRWAGWGGGRGREEYASAWPAQWQKLATRHTTARFASVRQKSRSRIQLTSKTEISVSLPSSREVAGSGCPSTVVGNLACRAWASLPKAA</sequence>
<dbReference type="PANTHER" id="PTHR12197">
    <property type="entry name" value="HISTONE-LYSINE N-METHYLTRANSFERASE SMYD"/>
    <property type="match status" value="1"/>
</dbReference>
<feature type="compositionally biased region" description="Acidic residues" evidence="6">
    <location>
        <begin position="823"/>
        <end position="836"/>
    </location>
</feature>
<dbReference type="SUPFAM" id="SSF82199">
    <property type="entry name" value="SET domain"/>
    <property type="match status" value="1"/>
</dbReference>
<feature type="compositionally biased region" description="Low complexity" evidence="6">
    <location>
        <begin position="746"/>
        <end position="755"/>
    </location>
</feature>
<evidence type="ECO:0008006" key="12">
    <source>
        <dbReference type="Google" id="ProtNLM"/>
    </source>
</evidence>
<dbReference type="PROSITE" id="PS50280">
    <property type="entry name" value="SET"/>
    <property type="match status" value="1"/>
</dbReference>
<feature type="compositionally biased region" description="Gly residues" evidence="6">
    <location>
        <begin position="837"/>
        <end position="847"/>
    </location>
</feature>
<keyword evidence="7" id="KW-0812">Transmembrane</keyword>
<dbReference type="Gene3D" id="2.170.270.10">
    <property type="entry name" value="SET domain"/>
    <property type="match status" value="1"/>
</dbReference>
<evidence type="ECO:0000256" key="2">
    <source>
        <dbReference type="ARBA" id="ARBA00022771"/>
    </source>
</evidence>
<dbReference type="PANTHER" id="PTHR12197:SF251">
    <property type="entry name" value="EG:BACR7C10.4 PROTEIN"/>
    <property type="match status" value="1"/>
</dbReference>
<keyword evidence="2 4" id="KW-0863">Zinc-finger</keyword>
<dbReference type="InterPro" id="IPR046341">
    <property type="entry name" value="SET_dom_sf"/>
</dbReference>